<protein>
    <submittedName>
        <fullName evidence="1">Uncharacterized protein</fullName>
    </submittedName>
</protein>
<reference evidence="1 2" key="1">
    <citation type="submission" date="2019-03" db="EMBL/GenBank/DDBJ databases">
        <title>First draft genome of Liparis tanakae, snailfish: a comprehensive survey of snailfish specific genes.</title>
        <authorList>
            <person name="Kim W."/>
            <person name="Song I."/>
            <person name="Jeong J.-H."/>
            <person name="Kim D."/>
            <person name="Kim S."/>
            <person name="Ryu S."/>
            <person name="Song J.Y."/>
            <person name="Lee S.K."/>
        </authorList>
    </citation>
    <scope>NUCLEOTIDE SEQUENCE [LARGE SCALE GENOMIC DNA]</scope>
    <source>
        <tissue evidence="1">Muscle</tissue>
    </source>
</reference>
<dbReference type="EMBL" id="SRLO01000422">
    <property type="protein sequence ID" value="TNN56706.1"/>
    <property type="molecule type" value="Genomic_DNA"/>
</dbReference>
<keyword evidence="2" id="KW-1185">Reference proteome</keyword>
<evidence type="ECO:0000313" key="2">
    <source>
        <dbReference type="Proteomes" id="UP000314294"/>
    </source>
</evidence>
<dbReference type="AlphaFoldDB" id="A0A4Z2GT70"/>
<dbReference type="Proteomes" id="UP000314294">
    <property type="component" value="Unassembled WGS sequence"/>
</dbReference>
<proteinExistence type="predicted"/>
<evidence type="ECO:0000313" key="1">
    <source>
        <dbReference type="EMBL" id="TNN56706.1"/>
    </source>
</evidence>
<sequence length="84" mass="9092">MHLMLRRDVGFCSIDKDKGPELTPKHRTFPFVLGRVPAAAGASGRQLLERSGAPSEDADPQCRWAAAGKVAPQSAFEENNNISD</sequence>
<comment type="caution">
    <text evidence="1">The sequence shown here is derived from an EMBL/GenBank/DDBJ whole genome shotgun (WGS) entry which is preliminary data.</text>
</comment>
<organism evidence="1 2">
    <name type="scientific">Liparis tanakae</name>
    <name type="common">Tanaka's snailfish</name>
    <dbReference type="NCBI Taxonomy" id="230148"/>
    <lineage>
        <taxon>Eukaryota</taxon>
        <taxon>Metazoa</taxon>
        <taxon>Chordata</taxon>
        <taxon>Craniata</taxon>
        <taxon>Vertebrata</taxon>
        <taxon>Euteleostomi</taxon>
        <taxon>Actinopterygii</taxon>
        <taxon>Neopterygii</taxon>
        <taxon>Teleostei</taxon>
        <taxon>Neoteleostei</taxon>
        <taxon>Acanthomorphata</taxon>
        <taxon>Eupercaria</taxon>
        <taxon>Perciformes</taxon>
        <taxon>Cottioidei</taxon>
        <taxon>Cottales</taxon>
        <taxon>Liparidae</taxon>
        <taxon>Liparis</taxon>
    </lineage>
</organism>
<accession>A0A4Z2GT70</accession>
<gene>
    <name evidence="1" type="ORF">EYF80_033051</name>
</gene>
<name>A0A4Z2GT70_9TELE</name>